<dbReference type="RefSeq" id="WP_114065687.1">
    <property type="nucleotide sequence ID" value="NZ_CP030850.1"/>
</dbReference>
<proteinExistence type="predicted"/>
<organism evidence="1 2">
    <name type="scientific">Runella rosea</name>
    <dbReference type="NCBI Taxonomy" id="2259595"/>
    <lineage>
        <taxon>Bacteria</taxon>
        <taxon>Pseudomonadati</taxon>
        <taxon>Bacteroidota</taxon>
        <taxon>Cytophagia</taxon>
        <taxon>Cytophagales</taxon>
        <taxon>Spirosomataceae</taxon>
        <taxon>Runella</taxon>
    </lineage>
</organism>
<evidence type="ECO:0000313" key="2">
    <source>
        <dbReference type="Proteomes" id="UP000251993"/>
    </source>
</evidence>
<name>A0A344TE29_9BACT</name>
<accession>A0A344TE29</accession>
<keyword evidence="2" id="KW-1185">Reference proteome</keyword>
<sequence>MKPFSLNPLDSIHQLYQHWERHFPFLKLRIYSPSHQLIDENATLASLIELSTTELKVTPNMTVRLFVEAFQNAFGLRAAVLRHSGYSWDETENTDLWTLTEQNQKGKEQSQIYRTKES</sequence>
<dbReference type="OrthoDB" id="959050at2"/>
<evidence type="ECO:0000313" key="1">
    <source>
        <dbReference type="EMBL" id="AXE16900.1"/>
    </source>
</evidence>
<dbReference type="Proteomes" id="UP000251993">
    <property type="component" value="Chromosome"/>
</dbReference>
<dbReference type="AlphaFoldDB" id="A0A344TE29"/>
<dbReference type="EMBL" id="CP030850">
    <property type="protein sequence ID" value="AXE16900.1"/>
    <property type="molecule type" value="Genomic_DNA"/>
</dbReference>
<dbReference type="KEGG" id="run:DR864_03710"/>
<protein>
    <submittedName>
        <fullName evidence="1">Uncharacterized protein</fullName>
    </submittedName>
</protein>
<gene>
    <name evidence="1" type="ORF">DR864_03710</name>
</gene>
<reference evidence="1 2" key="1">
    <citation type="submission" date="2018-07" db="EMBL/GenBank/DDBJ databases">
        <title>Genome sequencing of Runella.</title>
        <authorList>
            <person name="Baek M.-G."/>
            <person name="Yi H."/>
        </authorList>
    </citation>
    <scope>NUCLEOTIDE SEQUENCE [LARGE SCALE GENOMIC DNA]</scope>
    <source>
        <strain evidence="1 2">HYN0085</strain>
    </source>
</reference>